<dbReference type="Proteomes" id="UP000032066">
    <property type="component" value="Unassembled WGS sequence"/>
</dbReference>
<evidence type="ECO:0000313" key="3">
    <source>
        <dbReference type="Proteomes" id="UP000032066"/>
    </source>
</evidence>
<dbReference type="PATRIC" id="fig|2064.6.peg.637"/>
<sequence>MPSPGPGFEAEVRFSLGTARARRVAPGDRDAWQRSVASMTGAIALLPVGDPRRIELEFRLGARWVQHADDTRDPAARLEGARVLGAVVAADQECSAADRVLHRTTLGAAVLGLAEHGGTEELVAGAAGPLEQALELVPAGDPRRPHLAVLSAGVFSSVAWMRSDIAALDRASDLLAEALAVPDGDDADLDSADRAEFLAALGRNLRLRYHLTGDPTHLEHAVERLREAVALTAPEPDTAALSGLATSLANLHGYRPDPRLRTEAMEYCRAALDRLPADDPERASIQADLGYLEWSAAVESGEAELLDGALGTLRAAVDVAPDGHDNRGLALTNLGVALLDRAGRTGDRAWELQAVAVFRAALEHTGPTSAQRPVVLNNLAMALFDLSATTGESALREQAFALLTEAAERRPGMSLARERAALNLAVLRFTQARSTKDLPATAEAFRRFDLLVGELGAPHPLRPLALGRLADAALGLADLLPERAARTALRRAAAAAREALADDAVNTAPVSAQARRALARAQVRRAEYGERVDLAEAIRLIRQTAEDRAFPPHTRLQAARLWGTIAAQAGLRAEALNGFRHAVALLPGVAPRQLARLDQEDRLASSWGVTSAAATLAILAGDRAGALTLLEQGRCVLLAQGLEYQGDLSRLRELDPARAAEFEAIRDRLSREHPLASAEASDAFFAQGAAGADAAALRDAEERHAMSRRWDQLLEEIRTLPDLEDFLRPPTVRQLLSVAERGPVVVVNVSDYGAHALLLVAPDGGPPRIDAVELRDLTPLHITVALQAFTEEWIDAAYGDQGVDRATQVMRAQRAALEWLWDAVAAPVLDRLGLRGTPLDGEPWPRLWWCPTGRLAFLPLHAAGKGQGIPGTWTMDRVVSSYTPTLRSLLRARRRSADAGPPRRRPAPLVVSLAQTPGGPPLPGAGPEAALVAELFPDGLRLDGEQATVERVRRALYRHSWVHFSCHGVSDPASPSNSGLVLHDGRLSALDLSARRPVDAELAFLSACSTSQGGLDLPDEAVHLAPSFQLAGFAHVVGTLWSVSDKLARRVTGEFYVALSEDAAEGLPFDPSLALHHAVRSLRERLLPAPHLWAAHVHIGP</sequence>
<reference evidence="2 3" key="1">
    <citation type="submission" date="2015-02" db="EMBL/GenBank/DDBJ databases">
        <title>Draft genome sequence of Kitasatospora griseola MF730-N6, a bafilomycin, terpentecin and satosporin producer.</title>
        <authorList>
            <person name="Arens J.C."/>
            <person name="Haltli B."/>
            <person name="Kerr R.G."/>
        </authorList>
    </citation>
    <scope>NUCLEOTIDE SEQUENCE [LARGE SCALE GENOMIC DNA]</scope>
    <source>
        <strain evidence="2 3">MF730-N6</strain>
    </source>
</reference>
<protein>
    <recommendedName>
        <fullName evidence="1">CHAT domain-containing protein</fullName>
    </recommendedName>
</protein>
<keyword evidence="3" id="KW-1185">Reference proteome</keyword>
<evidence type="ECO:0000259" key="1">
    <source>
        <dbReference type="Pfam" id="PF12770"/>
    </source>
</evidence>
<dbReference type="EMBL" id="JXZB01000001">
    <property type="protein sequence ID" value="KIQ67270.1"/>
    <property type="molecule type" value="Genomic_DNA"/>
</dbReference>
<proteinExistence type="predicted"/>
<organism evidence="2 3">
    <name type="scientific">Kitasatospora griseola</name>
    <name type="common">Streptomyces griseolosporeus</name>
    <dbReference type="NCBI Taxonomy" id="2064"/>
    <lineage>
        <taxon>Bacteria</taxon>
        <taxon>Bacillati</taxon>
        <taxon>Actinomycetota</taxon>
        <taxon>Actinomycetes</taxon>
        <taxon>Kitasatosporales</taxon>
        <taxon>Streptomycetaceae</taxon>
        <taxon>Kitasatospora</taxon>
    </lineage>
</organism>
<dbReference type="Pfam" id="PF12770">
    <property type="entry name" value="CHAT"/>
    <property type="match status" value="1"/>
</dbReference>
<dbReference type="AlphaFoldDB" id="A0A0D0NG29"/>
<accession>A0A0D0NG29</accession>
<gene>
    <name evidence="2" type="ORF">TR51_02815</name>
</gene>
<evidence type="ECO:0000313" key="2">
    <source>
        <dbReference type="EMBL" id="KIQ67270.1"/>
    </source>
</evidence>
<dbReference type="STRING" id="2064.TR51_02815"/>
<dbReference type="InterPro" id="IPR024983">
    <property type="entry name" value="CHAT_dom"/>
</dbReference>
<feature type="domain" description="CHAT" evidence="1">
    <location>
        <begin position="815"/>
        <end position="1100"/>
    </location>
</feature>
<comment type="caution">
    <text evidence="2">The sequence shown here is derived from an EMBL/GenBank/DDBJ whole genome shotgun (WGS) entry which is preliminary data.</text>
</comment>
<name>A0A0D0NG29_KITGR</name>